<dbReference type="PROSITE" id="PS00893">
    <property type="entry name" value="NUDIX_BOX"/>
    <property type="match status" value="1"/>
</dbReference>
<evidence type="ECO:0000256" key="4">
    <source>
        <dbReference type="ARBA" id="ARBA00022842"/>
    </source>
</evidence>
<keyword evidence="8" id="KW-1185">Reference proteome</keyword>
<evidence type="ECO:0000256" key="1">
    <source>
        <dbReference type="ARBA" id="ARBA00001946"/>
    </source>
</evidence>
<evidence type="ECO:0000313" key="7">
    <source>
        <dbReference type="EMBL" id="KRV48689.1"/>
    </source>
</evidence>
<feature type="domain" description="Nudix hydrolase" evidence="6">
    <location>
        <begin position="36"/>
        <end position="168"/>
    </location>
</feature>
<dbReference type="InterPro" id="IPR015797">
    <property type="entry name" value="NUDIX_hydrolase-like_dom_sf"/>
</dbReference>
<dbReference type="EMBL" id="LLZU01000019">
    <property type="protein sequence ID" value="KRV48689.1"/>
    <property type="molecule type" value="Genomic_DNA"/>
</dbReference>
<evidence type="ECO:0000256" key="5">
    <source>
        <dbReference type="RuleBase" id="RU003476"/>
    </source>
</evidence>
<dbReference type="GO" id="GO:0016787">
    <property type="term" value="F:hydrolase activity"/>
    <property type="evidence" value="ECO:0007669"/>
    <property type="project" value="UniProtKB-KW"/>
</dbReference>
<gene>
    <name evidence="7" type="ORF">AQ490_23840</name>
</gene>
<comment type="similarity">
    <text evidence="2 5">Belongs to the Nudix hydrolase family.</text>
</comment>
<keyword evidence="4" id="KW-0460">Magnesium</keyword>
<evidence type="ECO:0000256" key="2">
    <source>
        <dbReference type="ARBA" id="ARBA00005582"/>
    </source>
</evidence>
<evidence type="ECO:0000313" key="8">
    <source>
        <dbReference type="Proteomes" id="UP000050867"/>
    </source>
</evidence>
<dbReference type="InterPro" id="IPR020476">
    <property type="entry name" value="Nudix_hydrolase"/>
</dbReference>
<dbReference type="PANTHER" id="PTHR43222">
    <property type="entry name" value="NUDIX HYDROLASE 23"/>
    <property type="match status" value="1"/>
</dbReference>
<comment type="cofactor">
    <cofactor evidence="1">
        <name>Mg(2+)</name>
        <dbReference type="ChEBI" id="CHEBI:18420"/>
    </cofactor>
</comment>
<evidence type="ECO:0000259" key="6">
    <source>
        <dbReference type="PROSITE" id="PS51462"/>
    </source>
</evidence>
<dbReference type="Proteomes" id="UP000050867">
    <property type="component" value="Unassembled WGS sequence"/>
</dbReference>
<protein>
    <submittedName>
        <fullName evidence="7">NUDIX hydrolase</fullName>
    </submittedName>
</protein>
<dbReference type="AlphaFoldDB" id="A0A0T6LS09"/>
<dbReference type="InterPro" id="IPR020084">
    <property type="entry name" value="NUDIX_hydrolase_CS"/>
</dbReference>
<keyword evidence="3 5" id="KW-0378">Hydrolase</keyword>
<dbReference type="PROSITE" id="PS51462">
    <property type="entry name" value="NUDIX"/>
    <property type="match status" value="1"/>
</dbReference>
<dbReference type="STRING" id="76728.AQ490_23840"/>
<dbReference type="PANTHER" id="PTHR43222:SF12">
    <property type="entry name" value="NUDIX HYDROLASE"/>
    <property type="match status" value="1"/>
</dbReference>
<proteinExistence type="inferred from homology"/>
<dbReference type="Pfam" id="PF00293">
    <property type="entry name" value="NUDIX"/>
    <property type="match status" value="1"/>
</dbReference>
<dbReference type="PRINTS" id="PR00502">
    <property type="entry name" value="NUDIXFAMILY"/>
</dbReference>
<sequence>MRTRNSHCSSCGTAFPPDLGWPRDCAECGATTYRNPLPVAVALLPARLRDDPPGLVVIRRRIEPRRGRLALPGGYMEVGETWQQAVARELTEETGIEADATEVRLADVISTGHGELLVFGVLEQRDLADLPPSSPTEETGGWEFLPAPDELAFPLHTRAARCWFDGLYR</sequence>
<evidence type="ECO:0000256" key="3">
    <source>
        <dbReference type="ARBA" id="ARBA00022801"/>
    </source>
</evidence>
<dbReference type="InterPro" id="IPR000086">
    <property type="entry name" value="NUDIX_hydrolase_dom"/>
</dbReference>
<accession>A0A0T6LS09</accession>
<organism evidence="7 8">
    <name type="scientific">Wenjunlia vitaminophila</name>
    <name type="common">Streptomyces vitaminophilus</name>
    <dbReference type="NCBI Taxonomy" id="76728"/>
    <lineage>
        <taxon>Bacteria</taxon>
        <taxon>Bacillati</taxon>
        <taxon>Actinomycetota</taxon>
        <taxon>Actinomycetes</taxon>
        <taxon>Kitasatosporales</taxon>
        <taxon>Streptomycetaceae</taxon>
        <taxon>Wenjunlia</taxon>
    </lineage>
</organism>
<dbReference type="eggNOG" id="COG1051">
    <property type="taxonomic scope" value="Bacteria"/>
</dbReference>
<dbReference type="Gene3D" id="3.90.79.10">
    <property type="entry name" value="Nucleoside Triphosphate Pyrophosphohydrolase"/>
    <property type="match status" value="1"/>
</dbReference>
<comment type="caution">
    <text evidence="7">The sequence shown here is derived from an EMBL/GenBank/DDBJ whole genome shotgun (WGS) entry which is preliminary data.</text>
</comment>
<dbReference type="SUPFAM" id="SSF55811">
    <property type="entry name" value="Nudix"/>
    <property type="match status" value="1"/>
</dbReference>
<name>A0A0T6LS09_WENVI</name>
<reference evidence="7 8" key="1">
    <citation type="submission" date="2015-10" db="EMBL/GenBank/DDBJ databases">
        <title>Draft genome sequence of pyrrolomycin-producing Streptomyces vitaminophilus.</title>
        <authorList>
            <person name="Graham D.E."/>
            <person name="Mahan K.M."/>
            <person name="Klingeman D.M."/>
            <person name="Hettich R.L."/>
            <person name="Parry R.J."/>
        </authorList>
    </citation>
    <scope>NUCLEOTIDE SEQUENCE [LARGE SCALE GENOMIC DNA]</scope>
    <source>
        <strain evidence="7 8">ATCC 31673</strain>
    </source>
</reference>